<dbReference type="eggNOG" id="COG0741">
    <property type="taxonomic scope" value="Bacteria"/>
</dbReference>
<feature type="signal peptide" evidence="1">
    <location>
        <begin position="1"/>
        <end position="19"/>
    </location>
</feature>
<accession>F2IGL6</accession>
<name>F2IGL6_FLUTR</name>
<dbReference type="SUPFAM" id="SSF53955">
    <property type="entry name" value="Lysozyme-like"/>
    <property type="match status" value="1"/>
</dbReference>
<dbReference type="InterPro" id="IPR008258">
    <property type="entry name" value="Transglycosylase_SLT_dom_1"/>
</dbReference>
<feature type="domain" description="Transglycosylase SLT" evidence="2">
    <location>
        <begin position="144"/>
        <end position="214"/>
    </location>
</feature>
<dbReference type="KEGG" id="fte:Fluta_0618"/>
<keyword evidence="1" id="KW-0732">Signal</keyword>
<evidence type="ECO:0000313" key="4">
    <source>
        <dbReference type="Proteomes" id="UP000007463"/>
    </source>
</evidence>
<dbReference type="RefSeq" id="WP_013685394.1">
    <property type="nucleotide sequence ID" value="NC_015321.1"/>
</dbReference>
<keyword evidence="4" id="KW-1185">Reference proteome</keyword>
<protein>
    <recommendedName>
        <fullName evidence="2">Transglycosylase SLT domain-containing protein</fullName>
    </recommendedName>
</protein>
<dbReference type="STRING" id="755732.Fluta_0618"/>
<dbReference type="Gene3D" id="1.10.530.10">
    <property type="match status" value="1"/>
</dbReference>
<reference evidence="4" key="2">
    <citation type="submission" date="2011-02" db="EMBL/GenBank/DDBJ databases">
        <title>The complete genome of Fluviicola taffensis DSM 16823.</title>
        <authorList>
            <consortium name="US DOE Joint Genome Institute (JGI-PGF)"/>
            <person name="Lucas S."/>
            <person name="Copeland A."/>
            <person name="Lapidus A."/>
            <person name="Bruce D."/>
            <person name="Goodwin L."/>
            <person name="Pitluck S."/>
            <person name="Kyrpides N."/>
            <person name="Mavromatis K."/>
            <person name="Ivanova N."/>
            <person name="Mikhailova N."/>
            <person name="Pagani I."/>
            <person name="Chertkov O."/>
            <person name="Detter J.C."/>
            <person name="Han C."/>
            <person name="Tapia R."/>
            <person name="Land M."/>
            <person name="Hauser L."/>
            <person name="Markowitz V."/>
            <person name="Cheng J.-F."/>
            <person name="Hugenholtz P."/>
            <person name="Woyke T."/>
            <person name="Wu D."/>
            <person name="Tindall B."/>
            <person name="Pomrenke H.G."/>
            <person name="Brambilla E."/>
            <person name="Klenk H.-P."/>
            <person name="Eisen J.A."/>
        </authorList>
    </citation>
    <scope>NUCLEOTIDE SEQUENCE [LARGE SCALE GENOMIC DNA]</scope>
    <source>
        <strain evidence="4">DSM 16823 / RW262 / RW262</strain>
    </source>
</reference>
<reference evidence="3 4" key="1">
    <citation type="journal article" date="2011" name="Stand. Genomic Sci.">
        <title>Complete genome sequence of the gliding freshwater bacterium Fluviicola taffensis type strain (RW262).</title>
        <authorList>
            <person name="Woyke T."/>
            <person name="Chertkov O."/>
            <person name="Lapidus A."/>
            <person name="Nolan M."/>
            <person name="Lucas S."/>
            <person name="Del Rio T.G."/>
            <person name="Tice H."/>
            <person name="Cheng J.F."/>
            <person name="Tapia R."/>
            <person name="Han C."/>
            <person name="Goodwin L."/>
            <person name="Pitluck S."/>
            <person name="Liolios K."/>
            <person name="Pagani I."/>
            <person name="Ivanova N."/>
            <person name="Huntemann M."/>
            <person name="Mavromatis K."/>
            <person name="Mikhailova N."/>
            <person name="Pati A."/>
            <person name="Chen A."/>
            <person name="Palaniappan K."/>
            <person name="Land M."/>
            <person name="Hauser L."/>
            <person name="Brambilla E.M."/>
            <person name="Rohde M."/>
            <person name="Mwirichia R."/>
            <person name="Sikorski J."/>
            <person name="Tindall B.J."/>
            <person name="Goker M."/>
            <person name="Bristow J."/>
            <person name="Eisen J.A."/>
            <person name="Markowitz V."/>
            <person name="Hugenholtz P."/>
            <person name="Klenk H.P."/>
            <person name="Kyrpides N.C."/>
        </authorList>
    </citation>
    <scope>NUCLEOTIDE SEQUENCE [LARGE SCALE GENOMIC DNA]</scope>
    <source>
        <strain evidence="4">DSM 16823 / RW262 / RW262</strain>
    </source>
</reference>
<dbReference type="AlphaFoldDB" id="F2IGL6"/>
<dbReference type="Pfam" id="PF01464">
    <property type="entry name" value="SLT"/>
    <property type="match status" value="1"/>
</dbReference>
<sequence length="317" mass="35154" precursor="true">MKRKTLQTLIACIPFLSFAQSSNWDSEMIAITEGNSEHIIMGSAGIQAAQWDQLQHPKFWQQIMILSPDSVLVNVGATRQIITKMSNKDWHSQTEVQKTIFKDSVRTVFGLSADEKINVTTGKNDFYRFDLVFESLPQGVSAFEQFGVDPWYAQSILLIESPGRMQKSSVGAYGPFQLMPAVARSMGLTVNRSVDERKDFMRSAYAASQLLKRICIPSAKGIAEGAGLTVDEHSIWFRLLTMHVYHAGALNVKAVVNAIGPVASGEELIQKMWVTSAGSFGNCSQNYSQLTLAAHIQLDYIVKHKGIPVYNCNTIVE</sequence>
<dbReference type="InterPro" id="IPR023346">
    <property type="entry name" value="Lysozyme-like_dom_sf"/>
</dbReference>
<feature type="chain" id="PRO_5003278568" description="Transglycosylase SLT domain-containing protein" evidence="1">
    <location>
        <begin position="20"/>
        <end position="317"/>
    </location>
</feature>
<evidence type="ECO:0000313" key="3">
    <source>
        <dbReference type="EMBL" id="AEA42622.1"/>
    </source>
</evidence>
<organism evidence="3 4">
    <name type="scientific">Fluviicola taffensis (strain DSM 16823 / NCIMB 13979 / RW262)</name>
    <dbReference type="NCBI Taxonomy" id="755732"/>
    <lineage>
        <taxon>Bacteria</taxon>
        <taxon>Pseudomonadati</taxon>
        <taxon>Bacteroidota</taxon>
        <taxon>Flavobacteriia</taxon>
        <taxon>Flavobacteriales</taxon>
        <taxon>Crocinitomicaceae</taxon>
        <taxon>Fluviicola</taxon>
    </lineage>
</organism>
<dbReference type="HOGENOM" id="CLU_876465_0_0_10"/>
<proteinExistence type="predicted"/>
<dbReference type="Proteomes" id="UP000007463">
    <property type="component" value="Chromosome"/>
</dbReference>
<evidence type="ECO:0000259" key="2">
    <source>
        <dbReference type="Pfam" id="PF01464"/>
    </source>
</evidence>
<gene>
    <name evidence="3" type="ordered locus">Fluta_0618</name>
</gene>
<dbReference type="EMBL" id="CP002542">
    <property type="protein sequence ID" value="AEA42622.1"/>
    <property type="molecule type" value="Genomic_DNA"/>
</dbReference>
<evidence type="ECO:0000256" key="1">
    <source>
        <dbReference type="SAM" id="SignalP"/>
    </source>
</evidence>
<dbReference type="OrthoDB" id="1466292at2"/>